<evidence type="ECO:0000259" key="9">
    <source>
        <dbReference type="PROSITE" id="PS51886"/>
    </source>
</evidence>
<feature type="domain" description="Rab-GAP TBC" evidence="8">
    <location>
        <begin position="192"/>
        <end position="379"/>
    </location>
</feature>
<evidence type="ECO:0000313" key="10">
    <source>
        <dbReference type="EMBL" id="OUC42352.1"/>
    </source>
</evidence>
<keyword evidence="4" id="KW-0472">Membrane</keyword>
<evidence type="ECO:0000256" key="3">
    <source>
        <dbReference type="ARBA" id="ARBA00023018"/>
    </source>
</evidence>
<organism evidence="10 11">
    <name type="scientific">Trichinella nativa</name>
    <dbReference type="NCBI Taxonomy" id="6335"/>
    <lineage>
        <taxon>Eukaryota</taxon>
        <taxon>Metazoa</taxon>
        <taxon>Ecdysozoa</taxon>
        <taxon>Nematoda</taxon>
        <taxon>Enoplea</taxon>
        <taxon>Dorylaimia</taxon>
        <taxon>Trichinellida</taxon>
        <taxon>Trichinellidae</taxon>
        <taxon>Trichinella</taxon>
    </lineage>
</organism>
<reference evidence="10 11" key="1">
    <citation type="submission" date="2015-04" db="EMBL/GenBank/DDBJ databases">
        <title>Draft genome of the roundworm Trichinella nativa.</title>
        <authorList>
            <person name="Mitreva M."/>
        </authorList>
    </citation>
    <scope>NUCLEOTIDE SEQUENCE [LARGE SCALE GENOMIC DNA]</scope>
    <source>
        <strain evidence="10 11">ISS45</strain>
    </source>
</reference>
<dbReference type="SMART" id="SM00164">
    <property type="entry name" value="TBC"/>
    <property type="match status" value="1"/>
</dbReference>
<evidence type="ECO:0000256" key="7">
    <source>
        <dbReference type="SAM" id="MobiDB-lite"/>
    </source>
</evidence>
<gene>
    <name evidence="10" type="ORF">D917_03012</name>
</gene>
<dbReference type="Gene3D" id="1.10.472.80">
    <property type="entry name" value="Ypt/Rab-GAP domain of gyp1p, domain 3"/>
    <property type="match status" value="1"/>
</dbReference>
<keyword evidence="3" id="KW-0770">Synapse</keyword>
<dbReference type="Pfam" id="PF00566">
    <property type="entry name" value="RabGAP-TBC"/>
    <property type="match status" value="1"/>
</dbReference>
<dbReference type="Pfam" id="PF07534">
    <property type="entry name" value="TLD"/>
    <property type="match status" value="1"/>
</dbReference>
<comment type="caution">
    <text evidence="10">The sequence shown here is derived from an EMBL/GenBank/DDBJ whole genome shotgun (WGS) entry which is preliminary data.</text>
</comment>
<evidence type="ECO:0000256" key="4">
    <source>
        <dbReference type="ARBA" id="ARBA00023136"/>
    </source>
</evidence>
<dbReference type="InterPro" id="IPR035969">
    <property type="entry name" value="Rab-GAP_TBC_sf"/>
</dbReference>
<dbReference type="Gene3D" id="1.10.8.270">
    <property type="entry name" value="putative rabgap domain of human tbc1 domain family member 14 like domains"/>
    <property type="match status" value="1"/>
</dbReference>
<feature type="compositionally biased region" description="Polar residues" evidence="7">
    <location>
        <begin position="71"/>
        <end position="87"/>
    </location>
</feature>
<feature type="region of interest" description="Disordered" evidence="7">
    <location>
        <begin position="65"/>
        <end position="100"/>
    </location>
</feature>
<dbReference type="GO" id="GO:0045202">
    <property type="term" value="C:synapse"/>
    <property type="evidence" value="ECO:0007669"/>
    <property type="project" value="UniProtKB-SubCell"/>
</dbReference>
<dbReference type="GO" id="GO:0012505">
    <property type="term" value="C:endomembrane system"/>
    <property type="evidence" value="ECO:0007669"/>
    <property type="project" value="UniProtKB-SubCell"/>
</dbReference>
<dbReference type="AlphaFoldDB" id="A0A1Y3EB39"/>
<dbReference type="PANTHER" id="PTHR23354:SF122">
    <property type="entry name" value="GTPASE-ACTIVATING PROTEIN SKYWALKER"/>
    <property type="match status" value="1"/>
</dbReference>
<dbReference type="PROSITE" id="PS50086">
    <property type="entry name" value="TBC_RABGAP"/>
    <property type="match status" value="1"/>
</dbReference>
<dbReference type="PROSITE" id="PS51886">
    <property type="entry name" value="TLDC"/>
    <property type="match status" value="1"/>
</dbReference>
<dbReference type="Proteomes" id="UP000243006">
    <property type="component" value="Unassembled WGS sequence"/>
</dbReference>
<name>A0A1Y3EB39_9BILA</name>
<dbReference type="InterPro" id="IPR006571">
    <property type="entry name" value="TLDc_dom"/>
</dbReference>
<evidence type="ECO:0000256" key="1">
    <source>
        <dbReference type="ARBA" id="ARBA00004156"/>
    </source>
</evidence>
<sequence>MVIMSDMALSASTAAKATLYELFNNANPQQQTVSITWRSVEQFQLDNCISEGGIVIGDKVDSCGESDLADDQSTTNDVHSEAASTEHNGQRRASDHEQDDQRKIAQLEIIHDNDAFDAAGPATVKPISTVTRKTSAGRAVRAGGTFSQFADVQIESPERSDPRLGTLLELRDLLKQNNNPQIKKFLRSNHWNSGHRIRAELWKEICHDNNVDAQALVYHDIVVAFKGKISVSPVFLTAPGVLLCDYQLNEQGHKALIQLLTAVEHVRPDFTYIPILYPLCALFLHYMSDEEAFACMMKLFSQSQKFLIQTDISVSASKRTLLILLKKHAHKVYALMAKLVGPASDAELISAFSQWNRWIFCDLPFSHLVRIVDCFLFEGQKVLYRSAVAILVMWYKERVKEVHEKSGWSANYLASNISDFCKSIKATPKKLLKVAFNLRNVKMSYIRRVQEENEMKLRTRDISLAEVASTQNLKNLLAQHHYFSVTMASQILESHLISLLISWIPTRYHLVTPQKLFSASEDGRSFTRLWTKIENFYPTVILIQTTWKQVIIGAYCSEAWEMRKKLSQLSYFGTGESFLFYFTPTPNVFPWVGLKRPVQKHGEELFQCATATSLIIGGGGNEGLSIRQTLERGTTNHCDTFDNPPLVPEKDFEIEALEVFSFSNEIEFSSTYGMVGKYVLHRRGESELGGGICWTQPSSSAEEQSLHMILEKIIKKMISIRLRLRLLEQSQLSPSTIFHLSESKEFYTNTMDIKFSVTLHYNNDNDNDSDMLMGIFNLRTRRTNRLFIMYIYLLKMLQYFLKQKMNLDDDKAALLKANRPSKSSAAVVKSMPAYHPSDDKREEIRSHCIHHHLMQGSLLYLSIVVTDSCHIFSF</sequence>
<dbReference type="SUPFAM" id="SSF47923">
    <property type="entry name" value="Ypt/Rab-GAP domain of gyp1p"/>
    <property type="match status" value="2"/>
</dbReference>
<evidence type="ECO:0000256" key="6">
    <source>
        <dbReference type="ARBA" id="ARBA00034103"/>
    </source>
</evidence>
<dbReference type="GO" id="GO:0030659">
    <property type="term" value="C:cytoplasmic vesicle membrane"/>
    <property type="evidence" value="ECO:0007669"/>
    <property type="project" value="UniProtKB-SubCell"/>
</dbReference>
<protein>
    <submittedName>
        <fullName evidence="10">TBC domain protein</fullName>
    </submittedName>
</protein>
<dbReference type="EMBL" id="LVZM01017557">
    <property type="protein sequence ID" value="OUC42352.1"/>
    <property type="molecule type" value="Genomic_DNA"/>
</dbReference>
<evidence type="ECO:0000313" key="11">
    <source>
        <dbReference type="Proteomes" id="UP000243006"/>
    </source>
</evidence>
<comment type="subcellular location">
    <subcellularLocation>
        <location evidence="1">Cytoplasmic vesicle membrane</location>
    </subcellularLocation>
    <subcellularLocation>
        <location evidence="2">Endomembrane system</location>
        <topology evidence="2">Peripheral membrane protein</topology>
    </subcellularLocation>
    <subcellularLocation>
        <location evidence="6">Synapse</location>
    </subcellularLocation>
</comment>
<dbReference type="InterPro" id="IPR000195">
    <property type="entry name" value="Rab-GAP-TBC_dom"/>
</dbReference>
<proteinExistence type="predicted"/>
<dbReference type="PANTHER" id="PTHR23354">
    <property type="entry name" value="NUCLEOLAR PROTEIN 7/ESTROGEN RECEPTOR COACTIVATOR-RELATED"/>
    <property type="match status" value="1"/>
</dbReference>
<dbReference type="SMART" id="SM00584">
    <property type="entry name" value="TLDc"/>
    <property type="match status" value="1"/>
</dbReference>
<evidence type="ECO:0000256" key="5">
    <source>
        <dbReference type="ARBA" id="ARBA00023329"/>
    </source>
</evidence>
<evidence type="ECO:0000259" key="8">
    <source>
        <dbReference type="PROSITE" id="PS50086"/>
    </source>
</evidence>
<accession>A0A1Y3EB39</accession>
<keyword evidence="5" id="KW-0968">Cytoplasmic vesicle</keyword>
<feature type="domain" description="TLDc" evidence="9">
    <location>
        <begin position="490"/>
        <end position="663"/>
    </location>
</feature>
<feature type="compositionally biased region" description="Basic and acidic residues" evidence="7">
    <location>
        <begin position="88"/>
        <end position="100"/>
    </location>
</feature>
<evidence type="ECO:0000256" key="2">
    <source>
        <dbReference type="ARBA" id="ARBA00004184"/>
    </source>
</evidence>